<feature type="compositionally biased region" description="Acidic residues" evidence="1">
    <location>
        <begin position="234"/>
        <end position="248"/>
    </location>
</feature>
<feature type="region of interest" description="Disordered" evidence="1">
    <location>
        <begin position="220"/>
        <end position="281"/>
    </location>
</feature>
<feature type="compositionally biased region" description="Basic and acidic residues" evidence="1">
    <location>
        <begin position="20"/>
        <end position="36"/>
    </location>
</feature>
<evidence type="ECO:0000313" key="3">
    <source>
        <dbReference type="Proteomes" id="UP001190700"/>
    </source>
</evidence>
<feature type="region of interest" description="Disordered" evidence="1">
    <location>
        <begin position="1"/>
        <end position="55"/>
    </location>
</feature>
<dbReference type="AlphaFoldDB" id="A0AAE0LF54"/>
<comment type="caution">
    <text evidence="2">The sequence shown here is derived from an EMBL/GenBank/DDBJ whole genome shotgun (WGS) entry which is preliminary data.</text>
</comment>
<dbReference type="EMBL" id="LGRX02003018">
    <property type="protein sequence ID" value="KAK3283126.1"/>
    <property type="molecule type" value="Genomic_DNA"/>
</dbReference>
<gene>
    <name evidence="2" type="ORF">CYMTET_9173</name>
</gene>
<keyword evidence="3" id="KW-1185">Reference proteome</keyword>
<proteinExistence type="predicted"/>
<evidence type="ECO:0000256" key="1">
    <source>
        <dbReference type="SAM" id="MobiDB-lite"/>
    </source>
</evidence>
<feature type="compositionally biased region" description="Acidic residues" evidence="1">
    <location>
        <begin position="38"/>
        <end position="47"/>
    </location>
</feature>
<name>A0AAE0LF54_9CHLO</name>
<evidence type="ECO:0000313" key="2">
    <source>
        <dbReference type="EMBL" id="KAK3283126.1"/>
    </source>
</evidence>
<reference evidence="2 3" key="1">
    <citation type="journal article" date="2015" name="Genome Biol. Evol.">
        <title>Comparative Genomics of a Bacterivorous Green Alga Reveals Evolutionary Causalities and Consequences of Phago-Mixotrophic Mode of Nutrition.</title>
        <authorList>
            <person name="Burns J.A."/>
            <person name="Paasch A."/>
            <person name="Narechania A."/>
            <person name="Kim E."/>
        </authorList>
    </citation>
    <scope>NUCLEOTIDE SEQUENCE [LARGE SCALE GENOMIC DNA]</scope>
    <source>
        <strain evidence="2 3">PLY_AMNH</strain>
    </source>
</reference>
<protein>
    <submittedName>
        <fullName evidence="2">Uncharacterized protein</fullName>
    </submittedName>
</protein>
<organism evidence="2 3">
    <name type="scientific">Cymbomonas tetramitiformis</name>
    <dbReference type="NCBI Taxonomy" id="36881"/>
    <lineage>
        <taxon>Eukaryota</taxon>
        <taxon>Viridiplantae</taxon>
        <taxon>Chlorophyta</taxon>
        <taxon>Pyramimonadophyceae</taxon>
        <taxon>Pyramimonadales</taxon>
        <taxon>Pyramimonadaceae</taxon>
        <taxon>Cymbomonas</taxon>
    </lineage>
</organism>
<sequence>MTTTPTMTIAARVGAGGTETKTEKLEETEEPKKTEETAVSEETEETEEPKKTEEAAVSELNDAFDSFGSDKTHSSETEKFLSETRKELFLKVQRNLQDLNSGSDGKQKIWKAAAITMESATTFVKRIQQHIIPVSKEAEDKKVAASNARRVEELNKIEQLKNLKTQLTKLPSKIETEYASDSADNDNEQLKQINAASKAAVESILKNTTLFADIENATLNATHTHTAEPAVDDKADDDTDDDNEEGAEGDVAGKSEDDDDVVTDTSVLESGSEHSESEDDN</sequence>
<dbReference type="Proteomes" id="UP001190700">
    <property type="component" value="Unassembled WGS sequence"/>
</dbReference>
<accession>A0AAE0LF54</accession>